<dbReference type="PROSITE" id="PS51318">
    <property type="entry name" value="TAT"/>
    <property type="match status" value="1"/>
</dbReference>
<comment type="caution">
    <text evidence="1">The sequence shown here is derived from an EMBL/GenBank/DDBJ whole genome shotgun (WGS) entry which is preliminary data.</text>
</comment>
<sequence length="92" mass="10048">MSYNKTLPKSPSRRRFVEVAAAGIAAASLNKLAFAEPNSSIVSVAKTANIDKEAIRPLRVHVPEAQLTDLLRSRRYRQSAAGRRSATCGPQR</sequence>
<gene>
    <name evidence="1" type="ORF">BG60_02120</name>
</gene>
<name>A0A656QSP0_9BURK</name>
<dbReference type="AlphaFoldDB" id="A0A656QSP0"/>
<protein>
    <submittedName>
        <fullName evidence="1">Uncharacterized protein</fullName>
    </submittedName>
</protein>
<reference evidence="1 2" key="1">
    <citation type="submission" date="2014-03" db="EMBL/GenBank/DDBJ databases">
        <title>Draft Genome Sequences of Four Burkholderia Strains.</title>
        <authorList>
            <person name="Liu X.Y."/>
            <person name="Li C.X."/>
            <person name="Xu J.H."/>
        </authorList>
    </citation>
    <scope>NUCLEOTIDE SEQUENCE [LARGE SCALE GENOMIC DNA]</scope>
    <source>
        <strain evidence="1 2">OP-1</strain>
    </source>
</reference>
<evidence type="ECO:0000313" key="2">
    <source>
        <dbReference type="Proteomes" id="UP000027451"/>
    </source>
</evidence>
<proteinExistence type="predicted"/>
<dbReference type="InterPro" id="IPR006311">
    <property type="entry name" value="TAT_signal"/>
</dbReference>
<keyword evidence="2" id="KW-1185">Reference proteome</keyword>
<dbReference type="Proteomes" id="UP000027451">
    <property type="component" value="Unassembled WGS sequence"/>
</dbReference>
<accession>A0A656QSP0</accession>
<dbReference type="EMBL" id="JFHD01000001">
    <property type="protein sequence ID" value="KDR34266.1"/>
    <property type="molecule type" value="Genomic_DNA"/>
</dbReference>
<evidence type="ECO:0000313" key="1">
    <source>
        <dbReference type="EMBL" id="KDR34266.1"/>
    </source>
</evidence>
<organism evidence="1 2">
    <name type="scientific">Caballeronia zhejiangensis</name>
    <dbReference type="NCBI Taxonomy" id="871203"/>
    <lineage>
        <taxon>Bacteria</taxon>
        <taxon>Pseudomonadati</taxon>
        <taxon>Pseudomonadota</taxon>
        <taxon>Betaproteobacteria</taxon>
        <taxon>Burkholderiales</taxon>
        <taxon>Burkholderiaceae</taxon>
        <taxon>Caballeronia</taxon>
    </lineage>
</organism>